<dbReference type="GeneID" id="81371685"/>
<evidence type="ECO:0000313" key="3">
    <source>
        <dbReference type="Proteomes" id="UP001147747"/>
    </source>
</evidence>
<reference evidence="2" key="2">
    <citation type="journal article" date="2023" name="IMA Fungus">
        <title>Comparative genomic study of the Penicillium genus elucidates a diverse pangenome and 15 lateral gene transfer events.</title>
        <authorList>
            <person name="Petersen C."/>
            <person name="Sorensen T."/>
            <person name="Nielsen M.R."/>
            <person name="Sondergaard T.E."/>
            <person name="Sorensen J.L."/>
            <person name="Fitzpatrick D.A."/>
            <person name="Frisvad J.C."/>
            <person name="Nielsen K.L."/>
        </authorList>
    </citation>
    <scope>NUCLEOTIDE SEQUENCE</scope>
    <source>
        <strain evidence="2">IBT 29677</strain>
    </source>
</reference>
<feature type="domain" description="Arrestin C-terminal-like" evidence="1">
    <location>
        <begin position="52"/>
        <end position="202"/>
    </location>
</feature>
<name>A0A9W9W056_9EURO</name>
<proteinExistence type="predicted"/>
<dbReference type="RefSeq" id="XP_056488256.1">
    <property type="nucleotide sequence ID" value="XM_056632705.1"/>
</dbReference>
<reference evidence="2" key="1">
    <citation type="submission" date="2022-12" db="EMBL/GenBank/DDBJ databases">
        <authorList>
            <person name="Petersen C."/>
        </authorList>
    </citation>
    <scope>NUCLEOTIDE SEQUENCE</scope>
    <source>
        <strain evidence="2">IBT 29677</strain>
    </source>
</reference>
<evidence type="ECO:0000259" key="1">
    <source>
        <dbReference type="Pfam" id="PF02752"/>
    </source>
</evidence>
<dbReference type="EMBL" id="JAPZBU010000008">
    <property type="protein sequence ID" value="KAJ5392578.1"/>
    <property type="molecule type" value="Genomic_DNA"/>
</dbReference>
<dbReference type="AlphaFoldDB" id="A0A9W9W056"/>
<gene>
    <name evidence="2" type="ORF">N7509_008068</name>
</gene>
<comment type="caution">
    <text evidence="2">The sequence shown here is derived from an EMBL/GenBank/DDBJ whole genome shotgun (WGS) entry which is preliminary data.</text>
</comment>
<dbReference type="InterPro" id="IPR011022">
    <property type="entry name" value="Arrestin_C-like"/>
</dbReference>
<sequence length="302" mass="33558">MYHTYHVQAIIERRFKANSVVSRPIRIYRHRHLLNEPQIASIPATIERQSGQEMQYCISIPESKIPFGSKFHAKCYFSPLSKNLSLKTVSVSVLENDSLQIDATAAESAMHGILKLNSNRTSTLFEAEHDFSNQIPDTSLIANDGGDGDIPSAEWPLSLPVQLPESFDFASQSISTSIIRISHELVIQAHFWNTETDAPILIQERIPFSIYMTPAVIGDDGTIHGQDLESFQSYENAPPAYGRHKCDAIPVEWASYLNQLSAERARMSSEQCFQPAIGSVSCVPIAGVSLETEPPAYQFCAT</sequence>
<evidence type="ECO:0000313" key="2">
    <source>
        <dbReference type="EMBL" id="KAJ5392578.1"/>
    </source>
</evidence>
<keyword evidence="3" id="KW-1185">Reference proteome</keyword>
<dbReference type="OrthoDB" id="2333384at2759"/>
<dbReference type="Pfam" id="PF02752">
    <property type="entry name" value="Arrestin_C"/>
    <property type="match status" value="1"/>
</dbReference>
<dbReference type="Proteomes" id="UP001147747">
    <property type="component" value="Unassembled WGS sequence"/>
</dbReference>
<organism evidence="2 3">
    <name type="scientific">Penicillium cosmopolitanum</name>
    <dbReference type="NCBI Taxonomy" id="1131564"/>
    <lineage>
        <taxon>Eukaryota</taxon>
        <taxon>Fungi</taxon>
        <taxon>Dikarya</taxon>
        <taxon>Ascomycota</taxon>
        <taxon>Pezizomycotina</taxon>
        <taxon>Eurotiomycetes</taxon>
        <taxon>Eurotiomycetidae</taxon>
        <taxon>Eurotiales</taxon>
        <taxon>Aspergillaceae</taxon>
        <taxon>Penicillium</taxon>
    </lineage>
</organism>
<protein>
    <recommendedName>
        <fullName evidence="1">Arrestin C-terminal-like domain-containing protein</fullName>
    </recommendedName>
</protein>
<accession>A0A9W9W056</accession>